<dbReference type="SUPFAM" id="SSF55729">
    <property type="entry name" value="Acyl-CoA N-acyltransferases (Nat)"/>
    <property type="match status" value="1"/>
</dbReference>
<evidence type="ECO:0000256" key="7">
    <source>
        <dbReference type="ARBA" id="ARBA00023315"/>
    </source>
</evidence>
<organism evidence="9 10">
    <name type="scientific">Talaromyces amestolkiae</name>
    <dbReference type="NCBI Taxonomy" id="1196081"/>
    <lineage>
        <taxon>Eukaryota</taxon>
        <taxon>Fungi</taxon>
        <taxon>Dikarya</taxon>
        <taxon>Ascomycota</taxon>
        <taxon>Pezizomycotina</taxon>
        <taxon>Eurotiomycetes</taxon>
        <taxon>Eurotiomycetidae</taxon>
        <taxon>Eurotiales</taxon>
        <taxon>Trichocomaceae</taxon>
        <taxon>Talaromyces</taxon>
        <taxon>Talaromyces sect. Talaromyces</taxon>
    </lineage>
</organism>
<dbReference type="CDD" id="cd04301">
    <property type="entry name" value="NAT_SF"/>
    <property type="match status" value="1"/>
</dbReference>
<evidence type="ECO:0000256" key="1">
    <source>
        <dbReference type="ARBA" id="ARBA00004184"/>
    </source>
</evidence>
<evidence type="ECO:0000256" key="2">
    <source>
        <dbReference type="ARBA" id="ARBA00004586"/>
    </source>
</evidence>
<dbReference type="GeneID" id="63797936"/>
<evidence type="ECO:0000256" key="6">
    <source>
        <dbReference type="ARBA" id="ARBA00023136"/>
    </source>
</evidence>
<evidence type="ECO:0000256" key="5">
    <source>
        <dbReference type="ARBA" id="ARBA00022824"/>
    </source>
</evidence>
<evidence type="ECO:0000256" key="4">
    <source>
        <dbReference type="ARBA" id="ARBA00022679"/>
    </source>
</evidence>
<dbReference type="FunFam" id="3.40.630.30:FF:000048">
    <property type="entry name" value="Glucosamine 6-phosphate N-acetyltransferase"/>
    <property type="match status" value="1"/>
</dbReference>
<keyword evidence="7" id="KW-0012">Acyltransferase</keyword>
<dbReference type="InterPro" id="IPR000182">
    <property type="entry name" value="GNAT_dom"/>
</dbReference>
<name>A0A364LA64_TALAM</name>
<dbReference type="GO" id="GO:0006048">
    <property type="term" value="P:UDP-N-acetylglucosamine biosynthetic process"/>
    <property type="evidence" value="ECO:0007669"/>
    <property type="project" value="UniProtKB-UniPathway"/>
</dbReference>
<comment type="subcellular location">
    <subcellularLocation>
        <location evidence="1">Endomembrane system</location>
        <topology evidence="1">Peripheral membrane protein</topology>
    </subcellularLocation>
    <subcellularLocation>
        <location evidence="2">Endoplasmic reticulum membrane</location>
    </subcellularLocation>
</comment>
<dbReference type="Pfam" id="PF00583">
    <property type="entry name" value="Acetyltransf_1"/>
    <property type="match status" value="1"/>
</dbReference>
<sequence length="1030" mass="115011">MASIGRITGALINGTLEPSVALANLNFDFTLVKVESPREFADVGSQLSAQRRNNAEAGPSHVLARKLGALFRDVVPPTPELVKAYGTRASSIFNSTVAQNQGGALHGFFADVVGADATSMWAAATSGKHAIACHLLACLLARIWDATEAVSLWMELITRRKREINSENEEMGDPALEMVSRESFQRNELADWDASARAWLRVADSAMALQQTQVRLILDNIALPVNYKADTYESIIEAWKSSLQQMERLLVGHPQEARDGAIILGLTAKGFTGHYLCVICDIMDSQYPSNGASTAAKEPELVLINCSWHGPQHTHNPGTMVPEKKVLEKLWKLGETHCPMFRGSEPFFNFFTLNNFLRTAKSLEHKIECFREIVKPIKSSDFLIRYKYAYDTNSTEEYEYATAVPQVKRLLSGESKKNHTRWIRKRPAAREERSDEAEQVEDNISLIIDEDLFADDPWAEHHVLVSSDDHHNDTLVEVSPQNAEEQTIKNVMEARETQLLLLGESVESVESLRGYENASCTHVLNPESMAGWYVTVQGDESCQLLRRLQLRVESSYDYQFAKVALEAIDDKTIKDAEADFEFNVNFTTDIKRKIFSPSIVSFEEFAKLLSKELSLLDPSLVILRGISTIMTLFESSQSATVDVRSVKLNLASAHWLLTANWESHQETSTGQPEVISQQIGPIELDYAASFACIAMMETGRFNLDPGTLESVTALSSGDSLYVPSSLLRDPVDDLQLFRIQRLTGNIGRAGIAFLVPPRDPMIKAYDALNDWQLIDHADFDGQLQNNFSSTSLQLSFTEAIFPLNVGFSGGVDIEAYFLETLVSVYDSGQWVADLDVLKALEKLDFIFEASLISAEIKADYPAGYTIRPLARDDYKRGFFQCLQALTFTGEISEAQYLDRFDWHKNHGQGWYYCVVIVEDATDRIVGTGTVVVERKFIHNLGISGHIEDISITKDHQGKHFGQKLIKTLDSIAVNVGCYQSILNCSLANAGFYAKCGYTEQSLEMSHIYPETRAAFEEAKRAYERSKNASA</sequence>
<dbReference type="PROSITE" id="PS51186">
    <property type="entry name" value="GNAT"/>
    <property type="match status" value="1"/>
</dbReference>
<reference evidence="9 10" key="1">
    <citation type="journal article" date="2017" name="Biotechnol. Biofuels">
        <title>Differential beta-glucosidase expression as a function of carbon source availability in Talaromyces amestolkiae: a genomic and proteomic approach.</title>
        <authorList>
            <person name="de Eugenio L.I."/>
            <person name="Mendez-Liter J.A."/>
            <person name="Nieto-Dominguez M."/>
            <person name="Alonso L."/>
            <person name="Gil-Munoz J."/>
            <person name="Barriuso J."/>
            <person name="Prieto A."/>
            <person name="Martinez M.J."/>
        </authorList>
    </citation>
    <scope>NUCLEOTIDE SEQUENCE [LARGE SCALE GENOMIC DNA]</scope>
    <source>
        <strain evidence="9 10">CIB</strain>
    </source>
</reference>
<dbReference type="AlphaFoldDB" id="A0A364LA64"/>
<keyword evidence="5" id="KW-0256">Endoplasmic reticulum</keyword>
<keyword evidence="4" id="KW-0808">Transferase</keyword>
<proteinExistence type="predicted"/>
<dbReference type="EMBL" id="MIKG01000020">
    <property type="protein sequence ID" value="RAO72710.1"/>
    <property type="molecule type" value="Genomic_DNA"/>
</dbReference>
<dbReference type="STRING" id="1196081.A0A364LA64"/>
<comment type="caution">
    <text evidence="9">The sequence shown here is derived from an EMBL/GenBank/DDBJ whole genome shotgun (WGS) entry which is preliminary data.</text>
</comment>
<gene>
    <name evidence="9" type="ORF">BHQ10_008722</name>
</gene>
<comment type="subunit">
    <text evidence="3">Homodimer.</text>
</comment>
<dbReference type="GO" id="GO:0005789">
    <property type="term" value="C:endoplasmic reticulum membrane"/>
    <property type="evidence" value="ECO:0007669"/>
    <property type="project" value="UniProtKB-SubCell"/>
</dbReference>
<dbReference type="Gene3D" id="3.40.630.30">
    <property type="match status" value="1"/>
</dbReference>
<evidence type="ECO:0000313" key="10">
    <source>
        <dbReference type="Proteomes" id="UP000249363"/>
    </source>
</evidence>
<dbReference type="InterPro" id="IPR039143">
    <property type="entry name" value="GNPNAT1-like"/>
</dbReference>
<protein>
    <recommendedName>
        <fullName evidence="8">N-acetyltransferase domain-containing protein</fullName>
    </recommendedName>
</protein>
<dbReference type="UniPathway" id="UPA00113">
    <property type="reaction ID" value="UER00529"/>
</dbReference>
<dbReference type="OrthoDB" id="5354164at2759"/>
<evidence type="ECO:0000313" key="9">
    <source>
        <dbReference type="EMBL" id="RAO72710.1"/>
    </source>
</evidence>
<dbReference type="PANTHER" id="PTHR13355">
    <property type="entry name" value="GLUCOSAMINE 6-PHOSPHATE N-ACETYLTRANSFERASE"/>
    <property type="match status" value="1"/>
</dbReference>
<feature type="domain" description="N-acetyltransferase" evidence="8">
    <location>
        <begin position="864"/>
        <end position="1022"/>
    </location>
</feature>
<accession>A0A364LA64</accession>
<dbReference type="GO" id="GO:0004343">
    <property type="term" value="F:glucosamine 6-phosphate N-acetyltransferase activity"/>
    <property type="evidence" value="ECO:0007669"/>
    <property type="project" value="TreeGrafter"/>
</dbReference>
<dbReference type="Proteomes" id="UP000249363">
    <property type="component" value="Unassembled WGS sequence"/>
</dbReference>
<dbReference type="RefSeq" id="XP_040737224.1">
    <property type="nucleotide sequence ID" value="XM_040881559.1"/>
</dbReference>
<keyword evidence="10" id="KW-1185">Reference proteome</keyword>
<evidence type="ECO:0000256" key="3">
    <source>
        <dbReference type="ARBA" id="ARBA00011738"/>
    </source>
</evidence>
<keyword evidence="6" id="KW-0472">Membrane</keyword>
<evidence type="ECO:0000259" key="8">
    <source>
        <dbReference type="PROSITE" id="PS51186"/>
    </source>
</evidence>
<dbReference type="InterPro" id="IPR016181">
    <property type="entry name" value="Acyl_CoA_acyltransferase"/>
</dbReference>
<dbReference type="PANTHER" id="PTHR13355:SF11">
    <property type="entry name" value="GLUCOSAMINE 6-PHOSPHATE N-ACETYLTRANSFERASE"/>
    <property type="match status" value="1"/>
</dbReference>